<dbReference type="Proteomes" id="UP001215598">
    <property type="component" value="Unassembled WGS sequence"/>
</dbReference>
<keyword evidence="2" id="KW-1185">Reference proteome</keyword>
<organism evidence="1 2">
    <name type="scientific">Mycena metata</name>
    <dbReference type="NCBI Taxonomy" id="1033252"/>
    <lineage>
        <taxon>Eukaryota</taxon>
        <taxon>Fungi</taxon>
        <taxon>Dikarya</taxon>
        <taxon>Basidiomycota</taxon>
        <taxon>Agaricomycotina</taxon>
        <taxon>Agaricomycetes</taxon>
        <taxon>Agaricomycetidae</taxon>
        <taxon>Agaricales</taxon>
        <taxon>Marasmiineae</taxon>
        <taxon>Mycenaceae</taxon>
        <taxon>Mycena</taxon>
    </lineage>
</organism>
<dbReference type="AlphaFoldDB" id="A0AAD7MHG9"/>
<name>A0AAD7MHG9_9AGAR</name>
<comment type="caution">
    <text evidence="1">The sequence shown here is derived from an EMBL/GenBank/DDBJ whole genome shotgun (WGS) entry which is preliminary data.</text>
</comment>
<proteinExistence type="predicted"/>
<evidence type="ECO:0000313" key="2">
    <source>
        <dbReference type="Proteomes" id="UP001215598"/>
    </source>
</evidence>
<sequence length="214" mass="23889">MCHVTHLSWSDVCNSLPHFLDSISHFRYHLGRHRDSDDLDTDLELSDQTMDAILDHVAIDMFRLGPVTSRGLREPEMPEENLIHDGAANLLSDDAFNIQSWYLPPHHQNAPGRSPETVTVGYGAGGAYPIQFRLEEGQNRDTGFLRVFVSTKYVDMRHMEQESAAETPQRLTVVKVLETGIWGAWLGAVTVTAPGNFLPHETSALAAPVEQENT</sequence>
<gene>
    <name evidence="1" type="ORF">B0H16DRAFT_1475958</name>
</gene>
<evidence type="ECO:0000313" key="1">
    <source>
        <dbReference type="EMBL" id="KAJ7717713.1"/>
    </source>
</evidence>
<dbReference type="EMBL" id="JARKIB010000273">
    <property type="protein sequence ID" value="KAJ7717713.1"/>
    <property type="molecule type" value="Genomic_DNA"/>
</dbReference>
<reference evidence="1" key="1">
    <citation type="submission" date="2023-03" db="EMBL/GenBank/DDBJ databases">
        <title>Massive genome expansion in bonnet fungi (Mycena s.s.) driven by repeated elements and novel gene families across ecological guilds.</title>
        <authorList>
            <consortium name="Lawrence Berkeley National Laboratory"/>
            <person name="Harder C.B."/>
            <person name="Miyauchi S."/>
            <person name="Viragh M."/>
            <person name="Kuo A."/>
            <person name="Thoen E."/>
            <person name="Andreopoulos B."/>
            <person name="Lu D."/>
            <person name="Skrede I."/>
            <person name="Drula E."/>
            <person name="Henrissat B."/>
            <person name="Morin E."/>
            <person name="Kohler A."/>
            <person name="Barry K."/>
            <person name="LaButti K."/>
            <person name="Morin E."/>
            <person name="Salamov A."/>
            <person name="Lipzen A."/>
            <person name="Mereny Z."/>
            <person name="Hegedus B."/>
            <person name="Baldrian P."/>
            <person name="Stursova M."/>
            <person name="Weitz H."/>
            <person name="Taylor A."/>
            <person name="Grigoriev I.V."/>
            <person name="Nagy L.G."/>
            <person name="Martin F."/>
            <person name="Kauserud H."/>
        </authorList>
    </citation>
    <scope>NUCLEOTIDE SEQUENCE</scope>
    <source>
        <strain evidence="1">CBHHK182m</strain>
    </source>
</reference>
<protein>
    <submittedName>
        <fullName evidence="1">Uncharacterized protein</fullName>
    </submittedName>
</protein>
<accession>A0AAD7MHG9</accession>